<keyword evidence="5" id="KW-1185">Reference proteome</keyword>
<sequence>MKRDPDQSRVSCLHPWWIRFAVGGMVLLVSFCSCYAQFAGRPVSADAMEIDYMGRVLKKEDGAVSLDWPGTSIRFDLQGSWCAMRVSDTGTSYYHVFVDDSLHRIIQVVGRDTLIVLVDGLENKRHSIRLQKRSEAQFGRTRIFSFLPGEGGKLFATRGRKTRHIEFIGDSFTCGYGTDGSHRDESFSVETENADKTYACILSRYFDADYTLLAHSGRGAVRNYGDAVRVSHYTMKDAVKFVLDTDTSQRYIASHKPDLVVVFLGTNDFSTQPEPKRAEFKKGYGQLLTWLREQYGEVPILCVIPAVGERVEGYIRELVAERQDNRLVHTASLRNVINDTTDLGAGWHPGYLGHQKMAMFLLPYVSTLMDWPLTERHVK</sequence>
<feature type="domain" description="Carbohydrate esterase 2 N-terminal" evidence="3">
    <location>
        <begin position="52"/>
        <end position="156"/>
    </location>
</feature>
<dbReference type="Pfam" id="PF17996">
    <property type="entry name" value="CE2_N"/>
    <property type="match status" value="1"/>
</dbReference>
<name>A0ABW5KP61_9SPHI</name>
<dbReference type="Gene3D" id="2.60.120.260">
    <property type="entry name" value="Galactose-binding domain-like"/>
    <property type="match status" value="1"/>
</dbReference>
<evidence type="ECO:0000259" key="2">
    <source>
        <dbReference type="Pfam" id="PF13472"/>
    </source>
</evidence>
<dbReference type="InterPro" id="IPR052762">
    <property type="entry name" value="PCW_deacetylase/CE"/>
</dbReference>
<keyword evidence="1" id="KW-0472">Membrane</keyword>
<keyword evidence="4" id="KW-0378">Hydrolase</keyword>
<protein>
    <submittedName>
        <fullName evidence="4">SGNH/GDSL hydrolase family protein</fullName>
        <ecNumber evidence="4">3.1.-.-</ecNumber>
    </submittedName>
</protein>
<dbReference type="CDD" id="cd01831">
    <property type="entry name" value="Endoglucanase_E_like"/>
    <property type="match status" value="1"/>
</dbReference>
<dbReference type="Proteomes" id="UP001597545">
    <property type="component" value="Unassembled WGS sequence"/>
</dbReference>
<dbReference type="PROSITE" id="PS51257">
    <property type="entry name" value="PROKAR_LIPOPROTEIN"/>
    <property type="match status" value="1"/>
</dbReference>
<dbReference type="SUPFAM" id="SSF52266">
    <property type="entry name" value="SGNH hydrolase"/>
    <property type="match status" value="1"/>
</dbReference>
<dbReference type="Pfam" id="PF13472">
    <property type="entry name" value="Lipase_GDSL_2"/>
    <property type="match status" value="1"/>
</dbReference>
<feature type="domain" description="SGNH hydrolase-type esterase" evidence="2">
    <location>
        <begin position="167"/>
        <end position="354"/>
    </location>
</feature>
<dbReference type="InterPro" id="IPR036514">
    <property type="entry name" value="SGNH_hydro_sf"/>
</dbReference>
<evidence type="ECO:0000313" key="4">
    <source>
        <dbReference type="EMBL" id="MFD2549650.1"/>
    </source>
</evidence>
<dbReference type="PANTHER" id="PTHR37834:SF2">
    <property type="entry name" value="ESTERASE, SGNH HYDROLASE-TYPE"/>
    <property type="match status" value="1"/>
</dbReference>
<evidence type="ECO:0000313" key="5">
    <source>
        <dbReference type="Proteomes" id="UP001597545"/>
    </source>
</evidence>
<dbReference type="EMBL" id="JBHULR010000020">
    <property type="protein sequence ID" value="MFD2549650.1"/>
    <property type="molecule type" value="Genomic_DNA"/>
</dbReference>
<evidence type="ECO:0000259" key="3">
    <source>
        <dbReference type="Pfam" id="PF17996"/>
    </source>
</evidence>
<dbReference type="Gene3D" id="3.40.50.1110">
    <property type="entry name" value="SGNH hydrolase"/>
    <property type="match status" value="1"/>
</dbReference>
<dbReference type="PANTHER" id="PTHR37834">
    <property type="entry name" value="GDSL-LIKE LIPASE/ACYLHYDROLASE DOMAIN PROTEIN (AFU_ORTHOLOGUE AFUA_2G00620)"/>
    <property type="match status" value="1"/>
</dbReference>
<feature type="transmembrane region" description="Helical" evidence="1">
    <location>
        <begin position="16"/>
        <end position="38"/>
    </location>
</feature>
<proteinExistence type="predicted"/>
<accession>A0ABW5KP61</accession>
<keyword evidence="1" id="KW-0812">Transmembrane</keyword>
<comment type="caution">
    <text evidence="4">The sequence shown here is derived from an EMBL/GenBank/DDBJ whole genome shotgun (WGS) entry which is preliminary data.</text>
</comment>
<organism evidence="4 5">
    <name type="scientific">Sphingobacterium suaedae</name>
    <dbReference type="NCBI Taxonomy" id="1686402"/>
    <lineage>
        <taxon>Bacteria</taxon>
        <taxon>Pseudomonadati</taxon>
        <taxon>Bacteroidota</taxon>
        <taxon>Sphingobacteriia</taxon>
        <taxon>Sphingobacteriales</taxon>
        <taxon>Sphingobacteriaceae</taxon>
        <taxon>Sphingobacterium</taxon>
    </lineage>
</organism>
<dbReference type="RefSeq" id="WP_380905968.1">
    <property type="nucleotide sequence ID" value="NZ_JBHUEG010000019.1"/>
</dbReference>
<evidence type="ECO:0000256" key="1">
    <source>
        <dbReference type="SAM" id="Phobius"/>
    </source>
</evidence>
<dbReference type="EC" id="3.1.-.-" evidence="4"/>
<keyword evidence="1" id="KW-1133">Transmembrane helix</keyword>
<dbReference type="InterPro" id="IPR040794">
    <property type="entry name" value="CE2_N"/>
</dbReference>
<dbReference type="GO" id="GO:0016787">
    <property type="term" value="F:hydrolase activity"/>
    <property type="evidence" value="ECO:0007669"/>
    <property type="project" value="UniProtKB-KW"/>
</dbReference>
<dbReference type="InterPro" id="IPR037461">
    <property type="entry name" value="CtCE2-like_dom"/>
</dbReference>
<dbReference type="InterPro" id="IPR013830">
    <property type="entry name" value="SGNH_hydro"/>
</dbReference>
<gene>
    <name evidence="4" type="ORF">ACFSR5_18545</name>
</gene>
<reference evidence="5" key="1">
    <citation type="journal article" date="2019" name="Int. J. Syst. Evol. Microbiol.">
        <title>The Global Catalogue of Microorganisms (GCM) 10K type strain sequencing project: providing services to taxonomists for standard genome sequencing and annotation.</title>
        <authorList>
            <consortium name="The Broad Institute Genomics Platform"/>
            <consortium name="The Broad Institute Genome Sequencing Center for Infectious Disease"/>
            <person name="Wu L."/>
            <person name="Ma J."/>
        </authorList>
    </citation>
    <scope>NUCLEOTIDE SEQUENCE [LARGE SCALE GENOMIC DNA]</scope>
    <source>
        <strain evidence="5">KCTC 42662</strain>
    </source>
</reference>